<keyword evidence="2" id="KW-1185">Reference proteome</keyword>
<protein>
    <submittedName>
        <fullName evidence="1">11262_t:CDS:1</fullName>
    </submittedName>
</protein>
<reference evidence="1" key="1">
    <citation type="submission" date="2021-06" db="EMBL/GenBank/DDBJ databases">
        <authorList>
            <person name="Kallberg Y."/>
            <person name="Tangrot J."/>
            <person name="Rosling A."/>
        </authorList>
    </citation>
    <scope>NUCLEOTIDE SEQUENCE</scope>
    <source>
        <strain evidence="1">MA461A</strain>
    </source>
</reference>
<organism evidence="1 2">
    <name type="scientific">Racocetra persica</name>
    <dbReference type="NCBI Taxonomy" id="160502"/>
    <lineage>
        <taxon>Eukaryota</taxon>
        <taxon>Fungi</taxon>
        <taxon>Fungi incertae sedis</taxon>
        <taxon>Mucoromycota</taxon>
        <taxon>Glomeromycotina</taxon>
        <taxon>Glomeromycetes</taxon>
        <taxon>Diversisporales</taxon>
        <taxon>Gigasporaceae</taxon>
        <taxon>Racocetra</taxon>
    </lineage>
</organism>
<accession>A0ACA9QF16</accession>
<feature type="non-terminal residue" evidence="1">
    <location>
        <position position="188"/>
    </location>
</feature>
<comment type="caution">
    <text evidence="1">The sequence shown here is derived from an EMBL/GenBank/DDBJ whole genome shotgun (WGS) entry which is preliminary data.</text>
</comment>
<evidence type="ECO:0000313" key="1">
    <source>
        <dbReference type="EMBL" id="CAG8747179.1"/>
    </source>
</evidence>
<proteinExistence type="predicted"/>
<evidence type="ECO:0000313" key="2">
    <source>
        <dbReference type="Proteomes" id="UP000789920"/>
    </source>
</evidence>
<dbReference type="EMBL" id="CAJVQC010030978">
    <property type="protein sequence ID" value="CAG8747179.1"/>
    <property type="molecule type" value="Genomic_DNA"/>
</dbReference>
<gene>
    <name evidence="1" type="ORF">RPERSI_LOCUS13790</name>
</gene>
<name>A0ACA9QF16_9GLOM</name>
<dbReference type="Proteomes" id="UP000789920">
    <property type="component" value="Unassembled WGS sequence"/>
</dbReference>
<sequence length="188" mass="20728">MADQADNIEANASYTVSAEASTSYSYAIIVDQAANAKTYVTNSEVSNFQVVNAEITNSYTTTAQIDTSHSANTKANTLYENAIYDDVRTSYANTTTEEIKSIGISNAVIWCISNADDVDSFLKAYGQYNGFAIIKKRVEQRNDGPLGKMCLTFLDMDLANAIQHFKVKSRDLTEDASHLLSFLIEKRS</sequence>